<dbReference type="OrthoDB" id="5809458at2759"/>
<feature type="domain" description="Metaxin glutathione S-transferase" evidence="1">
    <location>
        <begin position="63"/>
        <end position="124"/>
    </location>
</feature>
<evidence type="ECO:0000313" key="2">
    <source>
        <dbReference type="EMBL" id="OWF52760.1"/>
    </source>
</evidence>
<organism evidence="2 3">
    <name type="scientific">Mizuhopecten yessoensis</name>
    <name type="common">Japanese scallop</name>
    <name type="synonym">Patinopecten yessoensis</name>
    <dbReference type="NCBI Taxonomy" id="6573"/>
    <lineage>
        <taxon>Eukaryota</taxon>
        <taxon>Metazoa</taxon>
        <taxon>Spiralia</taxon>
        <taxon>Lophotrochozoa</taxon>
        <taxon>Mollusca</taxon>
        <taxon>Bivalvia</taxon>
        <taxon>Autobranchia</taxon>
        <taxon>Pteriomorphia</taxon>
        <taxon>Pectinida</taxon>
        <taxon>Pectinoidea</taxon>
        <taxon>Pectinidae</taxon>
        <taxon>Mizuhopecten</taxon>
    </lineage>
</organism>
<gene>
    <name evidence="2" type="ORF">KP79_PYT03727</name>
</gene>
<accession>A0A210QVJ3</accession>
<dbReference type="InterPro" id="IPR036282">
    <property type="entry name" value="Glutathione-S-Trfase_C_sf"/>
</dbReference>
<keyword evidence="3" id="KW-1185">Reference proteome</keyword>
<comment type="caution">
    <text evidence="2">The sequence shown here is derived from an EMBL/GenBank/DDBJ whole genome shotgun (WGS) entry which is preliminary data.</text>
</comment>
<protein>
    <submittedName>
        <fullName evidence="2">Failed axon connections-like</fullName>
    </submittedName>
</protein>
<dbReference type="SUPFAM" id="SSF47616">
    <property type="entry name" value="GST C-terminal domain-like"/>
    <property type="match status" value="1"/>
</dbReference>
<dbReference type="InterPro" id="IPR050931">
    <property type="entry name" value="Mito_Protein_Transport_Metaxin"/>
</dbReference>
<dbReference type="Gene3D" id="1.20.1050.10">
    <property type="match status" value="1"/>
</dbReference>
<name>A0A210QVJ3_MIZYE</name>
<dbReference type="CDD" id="cd03193">
    <property type="entry name" value="GST_C_Metaxin"/>
    <property type="match status" value="1"/>
</dbReference>
<evidence type="ECO:0000259" key="1">
    <source>
        <dbReference type="Pfam" id="PF17171"/>
    </source>
</evidence>
<dbReference type="AlphaFoldDB" id="A0A210QVJ3"/>
<proteinExistence type="predicted"/>
<dbReference type="GO" id="GO:0005737">
    <property type="term" value="C:cytoplasm"/>
    <property type="evidence" value="ECO:0007669"/>
    <property type="project" value="TreeGrafter"/>
</dbReference>
<sequence length="146" mass="17075">MATVIPGKTLVLDRWVYDKTEEIYNVLRIPWFVRWRVRSSIKNMAYSHGIGRHSKEEVYEILRTDLQALSNVLGVKRFLMGSRPCQHDCAVFGMLAEIMWEPFGGFTHAILCEFPNLVRYCENMKEDVWPDWDECTTKRKSASPQS</sequence>
<dbReference type="PANTHER" id="PTHR12289">
    <property type="entry name" value="METAXIN RELATED"/>
    <property type="match status" value="1"/>
</dbReference>
<dbReference type="InterPro" id="IPR033468">
    <property type="entry name" value="Metaxin_GST"/>
</dbReference>
<evidence type="ECO:0000313" key="3">
    <source>
        <dbReference type="Proteomes" id="UP000242188"/>
    </source>
</evidence>
<reference evidence="2 3" key="1">
    <citation type="journal article" date="2017" name="Nat. Ecol. Evol.">
        <title>Scallop genome provides insights into evolution of bilaterian karyotype and development.</title>
        <authorList>
            <person name="Wang S."/>
            <person name="Zhang J."/>
            <person name="Jiao W."/>
            <person name="Li J."/>
            <person name="Xun X."/>
            <person name="Sun Y."/>
            <person name="Guo X."/>
            <person name="Huan P."/>
            <person name="Dong B."/>
            <person name="Zhang L."/>
            <person name="Hu X."/>
            <person name="Sun X."/>
            <person name="Wang J."/>
            <person name="Zhao C."/>
            <person name="Wang Y."/>
            <person name="Wang D."/>
            <person name="Huang X."/>
            <person name="Wang R."/>
            <person name="Lv J."/>
            <person name="Li Y."/>
            <person name="Zhang Z."/>
            <person name="Liu B."/>
            <person name="Lu W."/>
            <person name="Hui Y."/>
            <person name="Liang J."/>
            <person name="Zhou Z."/>
            <person name="Hou R."/>
            <person name="Li X."/>
            <person name="Liu Y."/>
            <person name="Li H."/>
            <person name="Ning X."/>
            <person name="Lin Y."/>
            <person name="Zhao L."/>
            <person name="Xing Q."/>
            <person name="Dou J."/>
            <person name="Li Y."/>
            <person name="Mao J."/>
            <person name="Guo H."/>
            <person name="Dou H."/>
            <person name="Li T."/>
            <person name="Mu C."/>
            <person name="Jiang W."/>
            <person name="Fu Q."/>
            <person name="Fu X."/>
            <person name="Miao Y."/>
            <person name="Liu J."/>
            <person name="Yu Q."/>
            <person name="Li R."/>
            <person name="Liao H."/>
            <person name="Li X."/>
            <person name="Kong Y."/>
            <person name="Jiang Z."/>
            <person name="Chourrout D."/>
            <person name="Li R."/>
            <person name="Bao Z."/>
        </authorList>
    </citation>
    <scope>NUCLEOTIDE SEQUENCE [LARGE SCALE GENOMIC DNA]</scope>
    <source>
        <strain evidence="2 3">PY_sf001</strain>
    </source>
</reference>
<dbReference type="Proteomes" id="UP000242188">
    <property type="component" value="Unassembled WGS sequence"/>
</dbReference>
<dbReference type="EMBL" id="NEDP02001659">
    <property type="protein sequence ID" value="OWF52760.1"/>
    <property type="molecule type" value="Genomic_DNA"/>
</dbReference>
<dbReference type="Pfam" id="PF17171">
    <property type="entry name" value="GST_C_6"/>
    <property type="match status" value="1"/>
</dbReference>
<dbReference type="PANTHER" id="PTHR12289:SF41">
    <property type="entry name" value="FAILED AXON CONNECTIONS-RELATED"/>
    <property type="match status" value="1"/>
</dbReference>